<evidence type="ECO:0000256" key="3">
    <source>
        <dbReference type="ARBA" id="ARBA00038502"/>
    </source>
</evidence>
<accession>A0A0L6ZAS2</accession>
<dbReference type="SUPFAM" id="SSF55729">
    <property type="entry name" value="Acyl-CoA N-acyltransferases (Nat)"/>
    <property type="match status" value="1"/>
</dbReference>
<dbReference type="GO" id="GO:0005737">
    <property type="term" value="C:cytoplasm"/>
    <property type="evidence" value="ECO:0007669"/>
    <property type="project" value="TreeGrafter"/>
</dbReference>
<dbReference type="PANTHER" id="PTHR43792">
    <property type="entry name" value="GNAT FAMILY, PUTATIVE (AFU_ORTHOLOGUE AFUA_3G00765)-RELATED-RELATED"/>
    <property type="match status" value="1"/>
</dbReference>
<dbReference type="EMBL" id="LHUR01000020">
    <property type="protein sequence ID" value="KOA20065.1"/>
    <property type="molecule type" value="Genomic_DNA"/>
</dbReference>
<sequence>MLREINEKVKFTNVKGKEYLIQDKFGISLGRIYIVELNEENKYCLLRIRFYKNSDEYKLELKSSLDAIIKSLILNKRLHKLNIIVDEDVLSSPFIEMGFALEGVLWDSCIHNNTLKNEFIFGIDSDKLNQANNINILRLTGKNLDLKVLTPEDAVSLLDYYNRNKKYLEPYEPSRNKDFYTLEIQTKGLEESYKQYLNGSSANFGIYKDKALIGKIQLSNIVRGVFKNAFVGYSIDEKEQNKGYMKEALDLVLDYAFNDLELHRIEATTLVDNEKSQNVLLGCGFREIGISKEYLFINNKWRDHKIFYRLNQ</sequence>
<evidence type="ECO:0000313" key="5">
    <source>
        <dbReference type="EMBL" id="KOA20065.1"/>
    </source>
</evidence>
<comment type="similarity">
    <text evidence="3">Belongs to the acetyltransferase family. RimJ subfamily.</text>
</comment>
<dbReference type="InterPro" id="IPR051531">
    <property type="entry name" value="N-acetyltransferase"/>
</dbReference>
<dbReference type="Proteomes" id="UP000037043">
    <property type="component" value="Unassembled WGS sequence"/>
</dbReference>
<keyword evidence="2 5" id="KW-0012">Acyltransferase</keyword>
<dbReference type="STRING" id="36844.SAMN04488501_12015"/>
<evidence type="ECO:0000256" key="2">
    <source>
        <dbReference type="ARBA" id="ARBA00023315"/>
    </source>
</evidence>
<feature type="domain" description="N-acetyltransferase" evidence="4">
    <location>
        <begin position="166"/>
        <end position="303"/>
    </location>
</feature>
<dbReference type="AlphaFoldDB" id="A0A0L6ZAS2"/>
<dbReference type="PROSITE" id="PS51186">
    <property type="entry name" value="GNAT"/>
    <property type="match status" value="1"/>
</dbReference>
<evidence type="ECO:0000256" key="1">
    <source>
        <dbReference type="ARBA" id="ARBA00022679"/>
    </source>
</evidence>
<keyword evidence="6" id="KW-1185">Reference proteome</keyword>
<protein>
    <submittedName>
        <fullName evidence="5">Putative ribosomal N-acetyltransferase YdaF</fullName>
        <ecNumber evidence="5">2.3.1.-</ecNumber>
    </submittedName>
</protein>
<dbReference type="Pfam" id="PF13302">
    <property type="entry name" value="Acetyltransf_3"/>
    <property type="match status" value="1"/>
</dbReference>
<evidence type="ECO:0000259" key="4">
    <source>
        <dbReference type="PROSITE" id="PS51186"/>
    </source>
</evidence>
<evidence type="ECO:0000313" key="6">
    <source>
        <dbReference type="Proteomes" id="UP000037043"/>
    </source>
</evidence>
<dbReference type="Gene3D" id="3.40.630.30">
    <property type="match status" value="2"/>
</dbReference>
<proteinExistence type="inferred from homology"/>
<name>A0A0L6ZAS2_9CLOT</name>
<gene>
    <name evidence="5" type="primary">ydaF_1</name>
    <name evidence="5" type="ORF">CLHOM_14950</name>
</gene>
<dbReference type="RefSeq" id="WP_052221060.1">
    <property type="nucleotide sequence ID" value="NZ_LHUR01000020.1"/>
</dbReference>
<dbReference type="GO" id="GO:0008999">
    <property type="term" value="F:protein-N-terminal-alanine acetyltransferase activity"/>
    <property type="evidence" value="ECO:0007669"/>
    <property type="project" value="TreeGrafter"/>
</dbReference>
<comment type="caution">
    <text evidence="5">The sequence shown here is derived from an EMBL/GenBank/DDBJ whole genome shotgun (WGS) entry which is preliminary data.</text>
</comment>
<organism evidence="5 6">
    <name type="scientific">Clostridium homopropionicum DSM 5847</name>
    <dbReference type="NCBI Taxonomy" id="1121318"/>
    <lineage>
        <taxon>Bacteria</taxon>
        <taxon>Bacillati</taxon>
        <taxon>Bacillota</taxon>
        <taxon>Clostridia</taxon>
        <taxon>Eubacteriales</taxon>
        <taxon>Clostridiaceae</taxon>
        <taxon>Clostridium</taxon>
    </lineage>
</organism>
<dbReference type="EC" id="2.3.1.-" evidence="5"/>
<dbReference type="InterPro" id="IPR016181">
    <property type="entry name" value="Acyl_CoA_acyltransferase"/>
</dbReference>
<dbReference type="PATRIC" id="fig|1121318.3.peg.1503"/>
<dbReference type="PANTHER" id="PTHR43792:SF8">
    <property type="entry name" value="[RIBOSOMAL PROTEIN US5]-ALANINE N-ACETYLTRANSFERASE"/>
    <property type="match status" value="1"/>
</dbReference>
<keyword evidence="1 5" id="KW-0808">Transferase</keyword>
<reference evidence="6" key="1">
    <citation type="submission" date="2015-08" db="EMBL/GenBank/DDBJ databases">
        <title>Genome sequence of the strict anaerobe Clostridium homopropionicum LuHBu1 (DSM 5847T).</title>
        <authorList>
            <person name="Poehlein A."/>
            <person name="Beck M."/>
            <person name="Schiel-Bengelsdorf B."/>
            <person name="Bengelsdorf F.R."/>
            <person name="Daniel R."/>
            <person name="Duerre P."/>
        </authorList>
    </citation>
    <scope>NUCLEOTIDE SEQUENCE [LARGE SCALE GENOMIC DNA]</scope>
    <source>
        <strain evidence="6">DSM 5847</strain>
    </source>
</reference>
<dbReference type="InterPro" id="IPR000182">
    <property type="entry name" value="GNAT_dom"/>
</dbReference>